<evidence type="ECO:0000313" key="1">
    <source>
        <dbReference type="EMBL" id="MCL6683626.1"/>
    </source>
</evidence>
<gene>
    <name evidence="1" type="ORF">LZ536_06905</name>
</gene>
<sequence length="94" mass="9549">MRAVILILILAVVALIVAVASGLINIRQTRSAEAPAVEANAAGVTASGGQAPAFDVETGKIAVGTESKNVTVKVPAIKVERPVETNATTDNATR</sequence>
<dbReference type="EMBL" id="JAMGBD010000001">
    <property type="protein sequence ID" value="MCL6683626.1"/>
    <property type="molecule type" value="Genomic_DNA"/>
</dbReference>
<proteinExistence type="predicted"/>
<protein>
    <recommendedName>
        <fullName evidence="3">Flp pilus assembly protein CpaB</fullName>
    </recommendedName>
</protein>
<evidence type="ECO:0000313" key="2">
    <source>
        <dbReference type="Proteomes" id="UP001165363"/>
    </source>
</evidence>
<evidence type="ECO:0008006" key="3">
    <source>
        <dbReference type="Google" id="ProtNLM"/>
    </source>
</evidence>
<name>A0ABT0RLV2_9SPHN</name>
<dbReference type="Proteomes" id="UP001165363">
    <property type="component" value="Unassembled WGS sequence"/>
</dbReference>
<dbReference type="RefSeq" id="WP_249847676.1">
    <property type="nucleotide sequence ID" value="NZ_JAMGBD010000001.1"/>
</dbReference>
<accession>A0ABT0RLV2</accession>
<organism evidence="1 2">
    <name type="scientific">Sphingomonas alba</name>
    <dbReference type="NCBI Taxonomy" id="2908208"/>
    <lineage>
        <taxon>Bacteria</taxon>
        <taxon>Pseudomonadati</taxon>
        <taxon>Pseudomonadota</taxon>
        <taxon>Alphaproteobacteria</taxon>
        <taxon>Sphingomonadales</taxon>
        <taxon>Sphingomonadaceae</taxon>
        <taxon>Sphingomonas</taxon>
    </lineage>
</organism>
<reference evidence="1" key="1">
    <citation type="submission" date="2022-05" db="EMBL/GenBank/DDBJ databases">
        <authorList>
            <person name="Jo J.-H."/>
            <person name="Im W.-T."/>
        </authorList>
    </citation>
    <scope>NUCLEOTIDE SEQUENCE</scope>
    <source>
        <strain evidence="1">SE158</strain>
    </source>
</reference>
<comment type="caution">
    <text evidence="1">The sequence shown here is derived from an EMBL/GenBank/DDBJ whole genome shotgun (WGS) entry which is preliminary data.</text>
</comment>
<keyword evidence="2" id="KW-1185">Reference proteome</keyword>